<evidence type="ECO:0000313" key="2">
    <source>
        <dbReference type="WBParaSite" id="ES5_v2.g17605.t1"/>
    </source>
</evidence>
<proteinExistence type="predicted"/>
<sequence>MLHNLLQFIFLVLLFSFTSIFQCICKKKNSKNTKSPSNGNAAVGKNDEAKAKSLEIKNDNILASKKDKQSEKSSKESSKLQKCVAAIIPNPPGIKEPESENIIPIMCIRPPNDAAEHVKAFYESGEAQNIMQAELVAFEEMDKTVRLELFARVVHYIDSKLASRGINFSTVPPTVPESAKEWALSRGMPPILRARTEMLIEYQKFMCSIPDDLNHLPPDGSLNTVYKHAMREDLSFNERMELLDELFLRTCNNVSQKWCLILTQKVPYPALGRAYRRNPQIFKEYKMQPKELSFSY</sequence>
<protein>
    <submittedName>
        <fullName evidence="2">Uncharacterized protein</fullName>
    </submittedName>
</protein>
<organism evidence="1 2">
    <name type="scientific">Panagrolaimus sp. ES5</name>
    <dbReference type="NCBI Taxonomy" id="591445"/>
    <lineage>
        <taxon>Eukaryota</taxon>
        <taxon>Metazoa</taxon>
        <taxon>Ecdysozoa</taxon>
        <taxon>Nematoda</taxon>
        <taxon>Chromadorea</taxon>
        <taxon>Rhabditida</taxon>
        <taxon>Tylenchina</taxon>
        <taxon>Panagrolaimomorpha</taxon>
        <taxon>Panagrolaimoidea</taxon>
        <taxon>Panagrolaimidae</taxon>
        <taxon>Panagrolaimus</taxon>
    </lineage>
</organism>
<name>A0AC34FJY1_9BILA</name>
<reference evidence="2" key="1">
    <citation type="submission" date="2022-11" db="UniProtKB">
        <authorList>
            <consortium name="WormBaseParasite"/>
        </authorList>
    </citation>
    <scope>IDENTIFICATION</scope>
</reference>
<dbReference type="WBParaSite" id="ES5_v2.g17605.t1">
    <property type="protein sequence ID" value="ES5_v2.g17605.t1"/>
    <property type="gene ID" value="ES5_v2.g17605"/>
</dbReference>
<evidence type="ECO:0000313" key="1">
    <source>
        <dbReference type="Proteomes" id="UP000887579"/>
    </source>
</evidence>
<dbReference type="Proteomes" id="UP000887579">
    <property type="component" value="Unplaced"/>
</dbReference>
<accession>A0AC34FJY1</accession>